<comment type="caution">
    <text evidence="3">The sequence shown here is derived from an EMBL/GenBank/DDBJ whole genome shotgun (WGS) entry which is preliminary data.</text>
</comment>
<feature type="region of interest" description="Disordered" evidence="1">
    <location>
        <begin position="882"/>
        <end position="910"/>
    </location>
</feature>
<dbReference type="SUPFAM" id="SSF50630">
    <property type="entry name" value="Acid proteases"/>
    <property type="match status" value="1"/>
</dbReference>
<evidence type="ECO:0000256" key="1">
    <source>
        <dbReference type="SAM" id="MobiDB-lite"/>
    </source>
</evidence>
<dbReference type="InterPro" id="IPR032567">
    <property type="entry name" value="RTL1-rel"/>
</dbReference>
<evidence type="ECO:0000259" key="2">
    <source>
        <dbReference type="Pfam" id="PF03732"/>
    </source>
</evidence>
<feature type="compositionally biased region" description="Basic and acidic residues" evidence="1">
    <location>
        <begin position="374"/>
        <end position="383"/>
    </location>
</feature>
<feature type="region of interest" description="Disordered" evidence="1">
    <location>
        <begin position="327"/>
        <end position="387"/>
    </location>
</feature>
<accession>A0A5D3D4V3</accession>
<dbReference type="InterPro" id="IPR005162">
    <property type="entry name" value="Retrotrans_gag_dom"/>
</dbReference>
<dbReference type="AlphaFoldDB" id="A0A5D3D4V3"/>
<feature type="domain" description="Retrotransposon gag" evidence="2">
    <location>
        <begin position="203"/>
        <end position="298"/>
    </location>
</feature>
<dbReference type="InterPro" id="IPR021109">
    <property type="entry name" value="Peptidase_aspartic_dom_sf"/>
</dbReference>
<sequence length="991" mass="111965">MSSSNPSGKAQRDRLVEVEEQMLYLVEVPDSIRYLESRVDEISEKANMIDAVAGRVEGLPIQELLARVDALEENTNARRTINYERGKRSSGFAAHMEERVGELDNAQKTLLEMINDMSEDFRVTLDVVRNEIADVNARLSLTMRAMASQAPAGGAISVSKVKVPEPKPFCGVRDAKALENYIFDLEQYFKATNTVTEEAKVTLATMHLSEDAKLWWRSRYVDIQEGRCTVDTWDALKRELRSQFFPENVEILARRKLRDLRHTGEIREYVKQFAGLMLDIRDMSEKDKVFYFVEGLKPWARAKLYEQRVQDLTSAYAAAERLFDLTSDSQDARRNQSSSPRRNRDSRPSSPKAVGGDKRSGKDRKPYQSTTENTWRRPNDRSPTKRPLSCFICQGPHLARECPNKVDFHAFQASLIADSDDKSNQVEDEAGPIDGGEKTRIGAIKYMSSLQKKSGESHVPSKGGLLYVDTWINQKQTKSTMIDSGATHNFITEAEARRLRLRWEKDSGKMKVVNSIALPIVGLVKRTTIKLGGWRGPVDFVVVKMDDFDVVLGMEFLLEHQVIPMPSAKCLAITGSFPTVVRADIRQPNGFRMTSAMQLDESRARGEPPSVEILLGALEKPGETVPKDTLCVPEKCHGVMPSRWPKSSSMRRRTGHGVESPSEANAHAKNAYRMAPIPIQAPYGARVLSLKKKDRSPQQYVDRRTQSKLTARRKGPLPMLTRRVDYRRGVKHLPKLDDRPRQCRVRTKKVKGLEKNCATRHETYEFPVVPLGLTDAKGGKCCSVQGQVSALIHVGEFHQGGSSRGEDTQWSENLECRVAFNGSKQTMIERPSLGVVDATKTPEVEGEQLSCVLEEYLHHCVDGRQKNWVQLLKVAQFGHSAQTDSSSKRSPFEIKGKRHPVLPPLADGPYVADRPQVHRVEEEWEQMADIARVCLEEASRPMEEGVDRERCPLESEWKTKFPFNGAAMSYDHLSTWTWRKTEKSSKPLLTE</sequence>
<evidence type="ECO:0000313" key="3">
    <source>
        <dbReference type="EMBL" id="TYK18573.1"/>
    </source>
</evidence>
<name>A0A5D3D4V3_CUCMM</name>
<dbReference type="CDD" id="cd00303">
    <property type="entry name" value="retropepsin_like"/>
    <property type="match status" value="1"/>
</dbReference>
<dbReference type="Gene3D" id="2.40.70.10">
    <property type="entry name" value="Acid Proteases"/>
    <property type="match status" value="1"/>
</dbReference>
<dbReference type="PANTHER" id="PTHR15503:SF45">
    <property type="entry name" value="RNA-DIRECTED DNA POLYMERASE HOMOLOG"/>
    <property type="match status" value="1"/>
</dbReference>
<proteinExistence type="predicted"/>
<reference evidence="3 4" key="1">
    <citation type="submission" date="2019-08" db="EMBL/GenBank/DDBJ databases">
        <title>Draft genome sequences of two oriental melons (Cucumis melo L. var makuwa).</title>
        <authorList>
            <person name="Kwon S.-Y."/>
        </authorList>
    </citation>
    <scope>NUCLEOTIDE SEQUENCE [LARGE SCALE GENOMIC DNA]</scope>
    <source>
        <strain evidence="4">cv. Chang Bougi</strain>
        <tissue evidence="3">Leaf</tissue>
    </source>
</reference>
<feature type="region of interest" description="Disordered" evidence="1">
    <location>
        <begin position="642"/>
        <end position="665"/>
    </location>
</feature>
<dbReference type="Proteomes" id="UP000321947">
    <property type="component" value="Unassembled WGS sequence"/>
</dbReference>
<dbReference type="Pfam" id="PF13975">
    <property type="entry name" value="gag-asp_proteas"/>
    <property type="match status" value="1"/>
</dbReference>
<dbReference type="EMBL" id="SSTD01007659">
    <property type="protein sequence ID" value="TYK18573.1"/>
    <property type="molecule type" value="Genomic_DNA"/>
</dbReference>
<organism evidence="3 4">
    <name type="scientific">Cucumis melo var. makuwa</name>
    <name type="common">Oriental melon</name>
    <dbReference type="NCBI Taxonomy" id="1194695"/>
    <lineage>
        <taxon>Eukaryota</taxon>
        <taxon>Viridiplantae</taxon>
        <taxon>Streptophyta</taxon>
        <taxon>Embryophyta</taxon>
        <taxon>Tracheophyta</taxon>
        <taxon>Spermatophyta</taxon>
        <taxon>Magnoliopsida</taxon>
        <taxon>eudicotyledons</taxon>
        <taxon>Gunneridae</taxon>
        <taxon>Pentapetalae</taxon>
        <taxon>rosids</taxon>
        <taxon>fabids</taxon>
        <taxon>Cucurbitales</taxon>
        <taxon>Cucurbitaceae</taxon>
        <taxon>Benincaseae</taxon>
        <taxon>Cucumis</taxon>
    </lineage>
</organism>
<dbReference type="Pfam" id="PF03732">
    <property type="entry name" value="Retrotrans_gag"/>
    <property type="match status" value="1"/>
</dbReference>
<feature type="compositionally biased region" description="Basic and acidic residues" evidence="1">
    <location>
        <begin position="886"/>
        <end position="895"/>
    </location>
</feature>
<evidence type="ECO:0000313" key="4">
    <source>
        <dbReference type="Proteomes" id="UP000321947"/>
    </source>
</evidence>
<dbReference type="PANTHER" id="PTHR15503">
    <property type="entry name" value="LDOC1 RELATED"/>
    <property type="match status" value="1"/>
</dbReference>
<protein>
    <recommendedName>
        <fullName evidence="2">Retrotransposon gag domain-containing protein</fullName>
    </recommendedName>
</protein>
<feature type="compositionally biased region" description="Basic and acidic residues" evidence="1">
    <location>
        <begin position="355"/>
        <end position="366"/>
    </location>
</feature>
<gene>
    <name evidence="3" type="ORF">E5676_scaffold119G00850</name>
</gene>